<dbReference type="SUPFAM" id="SSF49464">
    <property type="entry name" value="Carboxypeptidase regulatory domain-like"/>
    <property type="match status" value="1"/>
</dbReference>
<dbReference type="NCBIfam" id="TIGR04057">
    <property type="entry name" value="SusC_RagA_signa"/>
    <property type="match status" value="1"/>
</dbReference>
<feature type="signal peptide" evidence="8">
    <location>
        <begin position="1"/>
        <end position="28"/>
    </location>
</feature>
<evidence type="ECO:0000256" key="7">
    <source>
        <dbReference type="PROSITE-ProRule" id="PRU01360"/>
    </source>
</evidence>
<evidence type="ECO:0000256" key="2">
    <source>
        <dbReference type="ARBA" id="ARBA00022448"/>
    </source>
</evidence>
<dbReference type="Gene3D" id="2.40.170.20">
    <property type="entry name" value="TonB-dependent receptor, beta-barrel domain"/>
    <property type="match status" value="1"/>
</dbReference>
<dbReference type="InterPro" id="IPR036942">
    <property type="entry name" value="Beta-barrel_TonB_sf"/>
</dbReference>
<dbReference type="Gene3D" id="2.60.40.1120">
    <property type="entry name" value="Carboxypeptidase-like, regulatory domain"/>
    <property type="match status" value="1"/>
</dbReference>
<sequence length="1124" mass="125902">MNEKILKCRWLCRVLLLAFLAYSSPILAVNTQGHFSTQMMAMRSQEKDLNIILSVNFNGADTQEVFDEIESKTGFKFVYDRKALELPQRFTIQDNNIKLYDLLVEISQSSPLRFKQVDDQINVKIEQLATAPVEEIYDITVTGKVTDSDGEPLIGASVLVEGTSNGTVTDIEGHYSLDVPEGATLIISYIGFKNKVIEVGNQTIIDVVLESDLSALDEVVVVGYGEVKKKDLTGAVSSIGNRELNSVGSTNPMKALQANAAGVNITQRTGSVGSGFDIQIRGANSLTGGAPLYVVDGVMTDNIDFLNPNDIDRIDILKDASSTAIYGSRGSNGVVIVTTKSGAGIQNQKPTFSYSGFVGIRNFTNMPNFLNSYDASVQWNRDRQVTRDLVQGNPIVDSPTYGFPNVETEDGGNYWEEALTNRRGTDWLDAFLKPSIQQNHFVSASGASDKVSYVVGFGYQGDDGNVEGQWYKKYNFKASVDARPNDMFAIGANINLAFSNRELISRQGYTQQLFRMPTYAPAFDEEGNVIQSPMIGISGNVNPYAFLESGSQYNEEQFYAITNFYLRFTPVKGITFSSTFSPNAKFGRTGEYFDRFATRSISVARMWNDNNLSYIWDNQMNITKEFNDHRISYDFIQSSQLNRLESAFAYGRDVPFNSLWYNVQSAPQRDATTSYSKNTLLSFTNRVNYSYKDKFLVTGTIRWDGSSKLSEDNKWASFPSAAVAWRMTEEPFLKTSSVVDNLKLRVSYGYTGNNNIPAYSTQSSLNRQTYYDWDGTTADGFVPNAIANSNLTWERTREWNFGADFGFLKNRISGEVNVYDRLSLNLLMERKLAMPTGWASMIDNVGSVSNKGIELQLKTVNIERGDFTWETNFIFSKNTNKIVELYGKKEDDVPNRWFIGQPVDVVYAMVFDGVWQREELPAADQQALEGTAKVKDLNGDGNIDIDNDMTVLGSPAPDWIGTFMTNFRYKNWDLSATVYTKQGVFLYSPFHGEFTDFNSKVILDVPYYLRENPISEARYSNTYPQPSYTGQYWGEDSEDFGYPGFNKDASFVRIQNITLGYNFAPGALEKFGVTELRVYANALNPFLFTNYEGFDPEWAGASMSGVDATNTSYTVYQLGANIKF</sequence>
<dbReference type="NCBIfam" id="TIGR04056">
    <property type="entry name" value="OMP_RagA_SusC"/>
    <property type="match status" value="1"/>
</dbReference>
<feature type="domain" description="TonB-dependent receptor plug" evidence="9">
    <location>
        <begin position="228"/>
        <end position="334"/>
    </location>
</feature>
<name>A0ABR9AIC6_9BACT</name>
<dbReference type="RefSeq" id="WP_192009454.1">
    <property type="nucleotide sequence ID" value="NZ_JACYTQ010000002.1"/>
</dbReference>
<dbReference type="InterPro" id="IPR023996">
    <property type="entry name" value="TonB-dep_OMP_SusC/RagA"/>
</dbReference>
<evidence type="ECO:0000256" key="5">
    <source>
        <dbReference type="ARBA" id="ARBA00023136"/>
    </source>
</evidence>
<comment type="subcellular location">
    <subcellularLocation>
        <location evidence="1 7">Cell outer membrane</location>
        <topology evidence="1 7">Multi-pass membrane protein</topology>
    </subcellularLocation>
</comment>
<keyword evidence="6 7" id="KW-0998">Cell outer membrane</keyword>
<evidence type="ECO:0000313" key="10">
    <source>
        <dbReference type="EMBL" id="MBD8488594.1"/>
    </source>
</evidence>
<dbReference type="Proteomes" id="UP000647133">
    <property type="component" value="Unassembled WGS sequence"/>
</dbReference>
<dbReference type="InterPro" id="IPR039426">
    <property type="entry name" value="TonB-dep_rcpt-like"/>
</dbReference>
<keyword evidence="2 7" id="KW-0813">Transport</keyword>
<proteinExistence type="inferred from homology"/>
<dbReference type="Pfam" id="PF07715">
    <property type="entry name" value="Plug"/>
    <property type="match status" value="1"/>
</dbReference>
<dbReference type="EMBL" id="JACYTQ010000002">
    <property type="protein sequence ID" value="MBD8488594.1"/>
    <property type="molecule type" value="Genomic_DNA"/>
</dbReference>
<dbReference type="InterPro" id="IPR023997">
    <property type="entry name" value="TonB-dep_OMP_SusC/RagA_CS"/>
</dbReference>
<keyword evidence="8" id="KW-0732">Signal</keyword>
<keyword evidence="3 7" id="KW-1134">Transmembrane beta strand</keyword>
<evidence type="ECO:0000256" key="6">
    <source>
        <dbReference type="ARBA" id="ARBA00023237"/>
    </source>
</evidence>
<keyword evidence="10" id="KW-0675">Receptor</keyword>
<protein>
    <submittedName>
        <fullName evidence="10">TonB-dependent receptor</fullName>
    </submittedName>
</protein>
<dbReference type="Gene3D" id="2.170.130.10">
    <property type="entry name" value="TonB-dependent receptor, plug domain"/>
    <property type="match status" value="1"/>
</dbReference>
<evidence type="ECO:0000313" key="11">
    <source>
        <dbReference type="Proteomes" id="UP000647133"/>
    </source>
</evidence>
<reference evidence="10 11" key="1">
    <citation type="submission" date="2020-09" db="EMBL/GenBank/DDBJ databases">
        <title>Echinicola sp. CAU 1574 isolated from sand of Sido Beach.</title>
        <authorList>
            <person name="Kim W."/>
        </authorList>
    </citation>
    <scope>NUCLEOTIDE SEQUENCE [LARGE SCALE GENOMIC DNA]</scope>
    <source>
        <strain evidence="10 11">CAU 1574</strain>
    </source>
</reference>
<evidence type="ECO:0000256" key="8">
    <source>
        <dbReference type="SAM" id="SignalP"/>
    </source>
</evidence>
<dbReference type="InterPro" id="IPR037066">
    <property type="entry name" value="Plug_dom_sf"/>
</dbReference>
<dbReference type="Pfam" id="PF13715">
    <property type="entry name" value="CarbopepD_reg_2"/>
    <property type="match status" value="1"/>
</dbReference>
<evidence type="ECO:0000256" key="3">
    <source>
        <dbReference type="ARBA" id="ARBA00022452"/>
    </source>
</evidence>
<feature type="chain" id="PRO_5047013522" evidence="8">
    <location>
        <begin position="29"/>
        <end position="1124"/>
    </location>
</feature>
<evidence type="ECO:0000256" key="1">
    <source>
        <dbReference type="ARBA" id="ARBA00004571"/>
    </source>
</evidence>
<dbReference type="InterPro" id="IPR012910">
    <property type="entry name" value="Plug_dom"/>
</dbReference>
<comment type="caution">
    <text evidence="10">The sequence shown here is derived from an EMBL/GenBank/DDBJ whole genome shotgun (WGS) entry which is preliminary data.</text>
</comment>
<organism evidence="10 11">
    <name type="scientific">Echinicola arenosa</name>
    <dbReference type="NCBI Taxonomy" id="2774144"/>
    <lineage>
        <taxon>Bacteria</taxon>
        <taxon>Pseudomonadati</taxon>
        <taxon>Bacteroidota</taxon>
        <taxon>Cytophagia</taxon>
        <taxon>Cytophagales</taxon>
        <taxon>Cyclobacteriaceae</taxon>
        <taxon>Echinicola</taxon>
    </lineage>
</organism>
<evidence type="ECO:0000256" key="4">
    <source>
        <dbReference type="ARBA" id="ARBA00022692"/>
    </source>
</evidence>
<dbReference type="SUPFAM" id="SSF56935">
    <property type="entry name" value="Porins"/>
    <property type="match status" value="1"/>
</dbReference>
<dbReference type="PROSITE" id="PS52016">
    <property type="entry name" value="TONB_DEPENDENT_REC_3"/>
    <property type="match status" value="1"/>
</dbReference>
<evidence type="ECO:0000259" key="9">
    <source>
        <dbReference type="Pfam" id="PF07715"/>
    </source>
</evidence>
<keyword evidence="5 7" id="KW-0472">Membrane</keyword>
<comment type="similarity">
    <text evidence="7">Belongs to the TonB-dependent receptor family.</text>
</comment>
<accession>A0ABR9AIC6</accession>
<keyword evidence="11" id="KW-1185">Reference proteome</keyword>
<keyword evidence="4 7" id="KW-0812">Transmembrane</keyword>
<dbReference type="InterPro" id="IPR008969">
    <property type="entry name" value="CarboxyPept-like_regulatory"/>
</dbReference>
<gene>
    <name evidence="10" type="ORF">IFO69_07555</name>
</gene>